<comment type="caution">
    <text evidence="7">The sequence shown here is derived from an EMBL/GenBank/DDBJ whole genome shotgun (WGS) entry which is preliminary data.</text>
</comment>
<evidence type="ECO:0000259" key="6">
    <source>
        <dbReference type="PROSITE" id="PS50977"/>
    </source>
</evidence>
<dbReference type="InterPro" id="IPR013572">
    <property type="entry name" value="Tscrpt_reg_MAATS_C"/>
</dbReference>
<dbReference type="InterPro" id="IPR001647">
    <property type="entry name" value="HTH_TetR"/>
</dbReference>
<dbReference type="AlphaFoldDB" id="A0A420WQZ8"/>
<dbReference type="GO" id="GO:0000976">
    <property type="term" value="F:transcription cis-regulatory region binding"/>
    <property type="evidence" value="ECO:0007669"/>
    <property type="project" value="TreeGrafter"/>
</dbReference>
<evidence type="ECO:0000256" key="2">
    <source>
        <dbReference type="ARBA" id="ARBA00023015"/>
    </source>
</evidence>
<dbReference type="Pfam" id="PF08361">
    <property type="entry name" value="TetR_C_2"/>
    <property type="match status" value="1"/>
</dbReference>
<dbReference type="OrthoDB" id="9812484at2"/>
<keyword evidence="3 5" id="KW-0238">DNA-binding</keyword>
<organism evidence="7 8">
    <name type="scientific">Oceanibaculum indicum</name>
    <dbReference type="NCBI Taxonomy" id="526216"/>
    <lineage>
        <taxon>Bacteria</taxon>
        <taxon>Pseudomonadati</taxon>
        <taxon>Pseudomonadota</taxon>
        <taxon>Alphaproteobacteria</taxon>
        <taxon>Rhodospirillales</taxon>
        <taxon>Oceanibaculaceae</taxon>
        <taxon>Oceanibaculum</taxon>
    </lineage>
</organism>
<dbReference type="PROSITE" id="PS50977">
    <property type="entry name" value="HTH_TETR_2"/>
    <property type="match status" value="1"/>
</dbReference>
<dbReference type="Gene3D" id="1.10.357.10">
    <property type="entry name" value="Tetracycline Repressor, domain 2"/>
    <property type="match status" value="1"/>
</dbReference>
<evidence type="ECO:0000256" key="5">
    <source>
        <dbReference type="PROSITE-ProRule" id="PRU00335"/>
    </source>
</evidence>
<dbReference type="FunFam" id="1.10.10.60:FF:000141">
    <property type="entry name" value="TetR family transcriptional regulator"/>
    <property type="match status" value="1"/>
</dbReference>
<dbReference type="PROSITE" id="PS01081">
    <property type="entry name" value="HTH_TETR_1"/>
    <property type="match status" value="1"/>
</dbReference>
<name>A0A420WQZ8_9PROT</name>
<dbReference type="SUPFAM" id="SSF48498">
    <property type="entry name" value="Tetracyclin repressor-like, C-terminal domain"/>
    <property type="match status" value="1"/>
</dbReference>
<evidence type="ECO:0000256" key="4">
    <source>
        <dbReference type="ARBA" id="ARBA00023163"/>
    </source>
</evidence>
<dbReference type="PANTHER" id="PTHR30055:SF240">
    <property type="entry name" value="HTH-TYPE TRANSCRIPTIONAL REGULATOR ACRR"/>
    <property type="match status" value="1"/>
</dbReference>
<feature type="domain" description="HTH tetR-type" evidence="6">
    <location>
        <begin position="10"/>
        <end position="70"/>
    </location>
</feature>
<sequence>MVRRTKEEAEQTRDQILDAAENLFFERGVAHTSLEQIARAAGVTRGAVYWHFRDKADLFEAMQQRIRLPQEDVLEELAENGSSDPLATLKDSCKGALATIARDERRQRVCCILLHRCEYVEEMGEPAMRQLRNKEHMIALLIRIFETAHKLGTLAPRWTPLTAALGLHGLMHGLISDWVNGTIPHDLAEYGPVCVDGFFAAVVAAPAMAD</sequence>
<dbReference type="RefSeq" id="WP_008944362.1">
    <property type="nucleotide sequence ID" value="NZ_RBIG01000001.1"/>
</dbReference>
<evidence type="ECO:0000256" key="3">
    <source>
        <dbReference type="ARBA" id="ARBA00023125"/>
    </source>
</evidence>
<accession>A0A420WQZ8</accession>
<dbReference type="PRINTS" id="PR00455">
    <property type="entry name" value="HTHTETR"/>
</dbReference>
<keyword evidence="2" id="KW-0805">Transcription regulation</keyword>
<dbReference type="InterPro" id="IPR023772">
    <property type="entry name" value="DNA-bd_HTH_TetR-type_CS"/>
</dbReference>
<dbReference type="InterPro" id="IPR050109">
    <property type="entry name" value="HTH-type_TetR-like_transc_reg"/>
</dbReference>
<dbReference type="Proteomes" id="UP000277424">
    <property type="component" value="Unassembled WGS sequence"/>
</dbReference>
<reference evidence="7 8" key="1">
    <citation type="submission" date="2018-10" db="EMBL/GenBank/DDBJ databases">
        <title>Comparative analysis of microorganisms from saline springs in Andes Mountain Range, Colombia.</title>
        <authorList>
            <person name="Rubin E."/>
        </authorList>
    </citation>
    <scope>NUCLEOTIDE SEQUENCE [LARGE SCALE GENOMIC DNA]</scope>
    <source>
        <strain evidence="7 8">USBA 36</strain>
    </source>
</reference>
<dbReference type="InterPro" id="IPR009057">
    <property type="entry name" value="Homeodomain-like_sf"/>
</dbReference>
<dbReference type="InterPro" id="IPR036271">
    <property type="entry name" value="Tet_transcr_reg_TetR-rel_C_sf"/>
</dbReference>
<feature type="DNA-binding region" description="H-T-H motif" evidence="5">
    <location>
        <begin position="33"/>
        <end position="52"/>
    </location>
</feature>
<dbReference type="Pfam" id="PF00440">
    <property type="entry name" value="TetR_N"/>
    <property type="match status" value="1"/>
</dbReference>
<evidence type="ECO:0000313" key="8">
    <source>
        <dbReference type="Proteomes" id="UP000277424"/>
    </source>
</evidence>
<proteinExistence type="predicted"/>
<protein>
    <submittedName>
        <fullName evidence="7">TetR/AcrR family acrAB operon transcriptional repressor/TetR/AcrR family transcriptional repressor of mexAB-oprM operon</fullName>
    </submittedName>
</protein>
<evidence type="ECO:0000256" key="1">
    <source>
        <dbReference type="ARBA" id="ARBA00022491"/>
    </source>
</evidence>
<dbReference type="GO" id="GO:0003700">
    <property type="term" value="F:DNA-binding transcription factor activity"/>
    <property type="evidence" value="ECO:0007669"/>
    <property type="project" value="TreeGrafter"/>
</dbReference>
<dbReference type="EMBL" id="RBIG01000001">
    <property type="protein sequence ID" value="RKQ73453.1"/>
    <property type="molecule type" value="Genomic_DNA"/>
</dbReference>
<keyword evidence="1" id="KW-0678">Repressor</keyword>
<keyword evidence="4" id="KW-0804">Transcription</keyword>
<dbReference type="PANTHER" id="PTHR30055">
    <property type="entry name" value="HTH-TYPE TRANSCRIPTIONAL REGULATOR RUTR"/>
    <property type="match status" value="1"/>
</dbReference>
<gene>
    <name evidence="7" type="ORF">BCL74_1241</name>
</gene>
<evidence type="ECO:0000313" key="7">
    <source>
        <dbReference type="EMBL" id="RKQ73453.1"/>
    </source>
</evidence>
<dbReference type="SUPFAM" id="SSF46689">
    <property type="entry name" value="Homeodomain-like"/>
    <property type="match status" value="1"/>
</dbReference>